<organism evidence="1 2">
    <name type="scientific">Balaenoptera physalus</name>
    <name type="common">Fin whale</name>
    <name type="synonym">Balaena physalus</name>
    <dbReference type="NCBI Taxonomy" id="9770"/>
    <lineage>
        <taxon>Eukaryota</taxon>
        <taxon>Metazoa</taxon>
        <taxon>Chordata</taxon>
        <taxon>Craniata</taxon>
        <taxon>Vertebrata</taxon>
        <taxon>Euteleostomi</taxon>
        <taxon>Mammalia</taxon>
        <taxon>Eutheria</taxon>
        <taxon>Laurasiatheria</taxon>
        <taxon>Artiodactyla</taxon>
        <taxon>Whippomorpha</taxon>
        <taxon>Cetacea</taxon>
        <taxon>Mysticeti</taxon>
        <taxon>Balaenopteridae</taxon>
        <taxon>Balaenoptera</taxon>
    </lineage>
</organism>
<dbReference type="Proteomes" id="UP000437017">
    <property type="component" value="Unassembled WGS sequence"/>
</dbReference>
<name>A0A6A1QDZ6_BALPH</name>
<sequence>MGWEGSGIRVRPAVGRRLLDTLTLRDRETHAVEEMMCLAASGTARGFYGPGKPACSRDPAVRTADHFGLYSPQQRKCCHSLPGCLTHTGQALGTIKAAGYKADLWVSVKAAELKLVQGGLQGKKAASFKHSNDADMQ</sequence>
<proteinExistence type="predicted"/>
<dbReference type="EMBL" id="SGJD01000348">
    <property type="protein sequence ID" value="KAB0405575.1"/>
    <property type="molecule type" value="Genomic_DNA"/>
</dbReference>
<accession>A0A6A1QDZ6</accession>
<comment type="caution">
    <text evidence="1">The sequence shown here is derived from an EMBL/GenBank/DDBJ whole genome shotgun (WGS) entry which is preliminary data.</text>
</comment>
<reference evidence="1 2" key="1">
    <citation type="journal article" date="2019" name="PLoS ONE">
        <title>Genomic analyses reveal an absence of contemporary introgressive admixture between fin whales and blue whales, despite known hybrids.</title>
        <authorList>
            <person name="Westbury M.V."/>
            <person name="Petersen B."/>
            <person name="Lorenzen E.D."/>
        </authorList>
    </citation>
    <scope>NUCLEOTIDE SEQUENCE [LARGE SCALE GENOMIC DNA]</scope>
    <source>
        <strain evidence="1">FinWhale-01</strain>
    </source>
</reference>
<evidence type="ECO:0000313" key="1">
    <source>
        <dbReference type="EMBL" id="KAB0405575.1"/>
    </source>
</evidence>
<protein>
    <submittedName>
        <fullName evidence="1">Uncharacterized protein</fullName>
    </submittedName>
</protein>
<evidence type="ECO:0000313" key="2">
    <source>
        <dbReference type="Proteomes" id="UP000437017"/>
    </source>
</evidence>
<gene>
    <name evidence="1" type="ORF">E2I00_007465</name>
</gene>
<dbReference type="AlphaFoldDB" id="A0A6A1QDZ6"/>
<keyword evidence="2" id="KW-1185">Reference proteome</keyword>